<keyword evidence="5" id="KW-0067">ATP-binding</keyword>
<reference evidence="7 8" key="1">
    <citation type="submission" date="2024-11" db="EMBL/GenBank/DDBJ databases">
        <title>A near-complete genome assembly of Cinchona calisaya.</title>
        <authorList>
            <person name="Lian D.C."/>
            <person name="Zhao X.W."/>
            <person name="Wei L."/>
        </authorList>
    </citation>
    <scope>NUCLEOTIDE SEQUENCE [LARGE SCALE GENOMIC DNA]</scope>
    <source>
        <tissue evidence="7">Nenye</tissue>
    </source>
</reference>
<feature type="domain" description="Serine-threonine/tyrosine-protein kinase catalytic" evidence="6">
    <location>
        <begin position="15"/>
        <end position="108"/>
    </location>
</feature>
<evidence type="ECO:0000256" key="3">
    <source>
        <dbReference type="ARBA" id="ARBA00022741"/>
    </source>
</evidence>
<dbReference type="PANTHER" id="PTHR27002">
    <property type="entry name" value="RECEPTOR-LIKE SERINE/THREONINE-PROTEIN KINASE SD1-8"/>
    <property type="match status" value="1"/>
</dbReference>
<evidence type="ECO:0000256" key="4">
    <source>
        <dbReference type="ARBA" id="ARBA00022777"/>
    </source>
</evidence>
<dbReference type="SUPFAM" id="SSF56112">
    <property type="entry name" value="Protein kinase-like (PK-like)"/>
    <property type="match status" value="1"/>
</dbReference>
<dbReference type="Pfam" id="PF07714">
    <property type="entry name" value="PK_Tyr_Ser-Thr"/>
    <property type="match status" value="1"/>
</dbReference>
<keyword evidence="4" id="KW-0418">Kinase</keyword>
<dbReference type="Gene3D" id="1.10.510.10">
    <property type="entry name" value="Transferase(Phosphotransferase) domain 1"/>
    <property type="match status" value="1"/>
</dbReference>
<evidence type="ECO:0000256" key="2">
    <source>
        <dbReference type="ARBA" id="ARBA00022679"/>
    </source>
</evidence>
<dbReference type="GO" id="GO:0005524">
    <property type="term" value="F:ATP binding"/>
    <property type="evidence" value="ECO:0007669"/>
    <property type="project" value="UniProtKB-KW"/>
</dbReference>
<evidence type="ECO:0000313" key="8">
    <source>
        <dbReference type="Proteomes" id="UP001630127"/>
    </source>
</evidence>
<keyword evidence="3" id="KW-0547">Nucleotide-binding</keyword>
<sequence length="144" mass="16363">MISFIQRLHVSRICREGLFSIKSDVFSFGVLVLEIVSSRRNKGFVHHGHNLNLLGHAWNLFKEGRELEIVDSCIVNSYHSSEVLRSIQVALLCVQQSPEDRPDMSSVVFMLGNDLLMPEAKQPSFFMERNIVNGEMSITTLEGR</sequence>
<dbReference type="AlphaFoldDB" id="A0ABD2YB66"/>
<dbReference type="InterPro" id="IPR011009">
    <property type="entry name" value="Kinase-like_dom_sf"/>
</dbReference>
<keyword evidence="2" id="KW-0808">Transferase</keyword>
<dbReference type="GO" id="GO:0004674">
    <property type="term" value="F:protein serine/threonine kinase activity"/>
    <property type="evidence" value="ECO:0007669"/>
    <property type="project" value="UniProtKB-KW"/>
</dbReference>
<evidence type="ECO:0000256" key="5">
    <source>
        <dbReference type="ARBA" id="ARBA00022840"/>
    </source>
</evidence>
<dbReference type="Proteomes" id="UP001630127">
    <property type="component" value="Unassembled WGS sequence"/>
</dbReference>
<gene>
    <name evidence="7" type="ORF">ACH5RR_037763</name>
</gene>
<name>A0ABD2YB66_9GENT</name>
<dbReference type="PANTHER" id="PTHR27002:SF851">
    <property type="entry name" value="G-TYPE LECTIN S-RECEPTOR-LIKE SERINE_THREONINE-PROTEIN KINASE SD1-1"/>
    <property type="match status" value="1"/>
</dbReference>
<evidence type="ECO:0000313" key="7">
    <source>
        <dbReference type="EMBL" id="KAL3503314.1"/>
    </source>
</evidence>
<evidence type="ECO:0000256" key="1">
    <source>
        <dbReference type="ARBA" id="ARBA00022527"/>
    </source>
</evidence>
<keyword evidence="1" id="KW-0723">Serine/threonine-protein kinase</keyword>
<comment type="caution">
    <text evidence="7">The sequence shown here is derived from an EMBL/GenBank/DDBJ whole genome shotgun (WGS) entry which is preliminary data.</text>
</comment>
<protein>
    <recommendedName>
        <fullName evidence="6">Serine-threonine/tyrosine-protein kinase catalytic domain-containing protein</fullName>
    </recommendedName>
</protein>
<accession>A0ABD2YB66</accession>
<keyword evidence="8" id="KW-1185">Reference proteome</keyword>
<dbReference type="InterPro" id="IPR001245">
    <property type="entry name" value="Ser-Thr/Tyr_kinase_cat_dom"/>
</dbReference>
<dbReference type="EMBL" id="JBJUIK010000015">
    <property type="protein sequence ID" value="KAL3503314.1"/>
    <property type="molecule type" value="Genomic_DNA"/>
</dbReference>
<evidence type="ECO:0000259" key="6">
    <source>
        <dbReference type="Pfam" id="PF07714"/>
    </source>
</evidence>
<organism evidence="7 8">
    <name type="scientific">Cinchona calisaya</name>
    <dbReference type="NCBI Taxonomy" id="153742"/>
    <lineage>
        <taxon>Eukaryota</taxon>
        <taxon>Viridiplantae</taxon>
        <taxon>Streptophyta</taxon>
        <taxon>Embryophyta</taxon>
        <taxon>Tracheophyta</taxon>
        <taxon>Spermatophyta</taxon>
        <taxon>Magnoliopsida</taxon>
        <taxon>eudicotyledons</taxon>
        <taxon>Gunneridae</taxon>
        <taxon>Pentapetalae</taxon>
        <taxon>asterids</taxon>
        <taxon>lamiids</taxon>
        <taxon>Gentianales</taxon>
        <taxon>Rubiaceae</taxon>
        <taxon>Cinchonoideae</taxon>
        <taxon>Cinchoneae</taxon>
        <taxon>Cinchona</taxon>
    </lineage>
</organism>
<proteinExistence type="predicted"/>